<protein>
    <submittedName>
        <fullName evidence="2">Uncharacterized protein</fullName>
    </submittedName>
</protein>
<accession>A0ABP0LGG5</accession>
<proteinExistence type="predicted"/>
<gene>
    <name evidence="2" type="ORF">SCF082_LOCUS22533</name>
</gene>
<keyword evidence="3" id="KW-1185">Reference proteome</keyword>
<comment type="caution">
    <text evidence="2">The sequence shown here is derived from an EMBL/GenBank/DDBJ whole genome shotgun (WGS) entry which is preliminary data.</text>
</comment>
<evidence type="ECO:0000313" key="3">
    <source>
        <dbReference type="Proteomes" id="UP001642464"/>
    </source>
</evidence>
<evidence type="ECO:0000313" key="2">
    <source>
        <dbReference type="EMBL" id="CAK9038265.1"/>
    </source>
</evidence>
<feature type="region of interest" description="Disordered" evidence="1">
    <location>
        <begin position="128"/>
        <end position="166"/>
    </location>
</feature>
<sequence>MARYCTESYVDKGLQEEVSRDAVHSVWDHSTQPQLTQRTACTPRSTAELGAPRSPRSSALTRQSSESLNLVDIFAELDGTLDIKHLWRVTPRFTMGCAASVRHEDTVDAALRRVEQRQLDLCRVRAKSPRKHLEGHKLGGQDPPGTSLHVGAAKGPGTQKPEDRRARGANWTSVMPGMVIDGADNVDLHLPLLDLTSSFLTEHWPEPPHGMRAAFPPNCTMHEGHLAKLDRYLEKVENDPGVIGEAAGLKRLELEVCGAA</sequence>
<dbReference type="EMBL" id="CAXAMM010016180">
    <property type="protein sequence ID" value="CAK9038265.1"/>
    <property type="molecule type" value="Genomic_DNA"/>
</dbReference>
<dbReference type="Proteomes" id="UP001642464">
    <property type="component" value="Unassembled WGS sequence"/>
</dbReference>
<feature type="region of interest" description="Disordered" evidence="1">
    <location>
        <begin position="33"/>
        <end position="62"/>
    </location>
</feature>
<feature type="compositionally biased region" description="Polar residues" evidence="1">
    <location>
        <begin position="33"/>
        <end position="45"/>
    </location>
</feature>
<name>A0ABP0LGG5_9DINO</name>
<evidence type="ECO:0000256" key="1">
    <source>
        <dbReference type="SAM" id="MobiDB-lite"/>
    </source>
</evidence>
<organism evidence="2 3">
    <name type="scientific">Durusdinium trenchii</name>
    <dbReference type="NCBI Taxonomy" id="1381693"/>
    <lineage>
        <taxon>Eukaryota</taxon>
        <taxon>Sar</taxon>
        <taxon>Alveolata</taxon>
        <taxon>Dinophyceae</taxon>
        <taxon>Suessiales</taxon>
        <taxon>Symbiodiniaceae</taxon>
        <taxon>Durusdinium</taxon>
    </lineage>
</organism>
<reference evidence="2 3" key="1">
    <citation type="submission" date="2024-02" db="EMBL/GenBank/DDBJ databases">
        <authorList>
            <person name="Chen Y."/>
            <person name="Shah S."/>
            <person name="Dougan E. K."/>
            <person name="Thang M."/>
            <person name="Chan C."/>
        </authorList>
    </citation>
    <scope>NUCLEOTIDE SEQUENCE [LARGE SCALE GENOMIC DNA]</scope>
</reference>